<dbReference type="InterPro" id="IPR012337">
    <property type="entry name" value="RNaseH-like_sf"/>
</dbReference>
<dbReference type="InterPro" id="IPR050092">
    <property type="entry name" value="RNase_H"/>
</dbReference>
<dbReference type="FunFam" id="3.30.420.10:FF:000089">
    <property type="entry name" value="Ribonuclease H"/>
    <property type="match status" value="1"/>
</dbReference>
<dbReference type="InterPro" id="IPR002156">
    <property type="entry name" value="RNaseH_domain"/>
</dbReference>
<comment type="function">
    <text evidence="2 11">Endonuclease that specifically degrades the RNA of RNA-DNA hybrids.</text>
</comment>
<evidence type="ECO:0000256" key="6">
    <source>
        <dbReference type="ARBA" id="ARBA00022722"/>
    </source>
</evidence>
<keyword evidence="6 11" id="KW-0540">Nuclease</keyword>
<keyword evidence="14" id="KW-1185">Reference proteome</keyword>
<dbReference type="EC" id="3.1.26.4" evidence="5 11"/>
<dbReference type="GO" id="GO:0004523">
    <property type="term" value="F:RNA-DNA hybrid ribonuclease activity"/>
    <property type="evidence" value="ECO:0007669"/>
    <property type="project" value="UniProtKB-UniRule"/>
</dbReference>
<dbReference type="GO" id="GO:0003676">
    <property type="term" value="F:nucleic acid binding"/>
    <property type="evidence" value="ECO:0007669"/>
    <property type="project" value="InterPro"/>
</dbReference>
<dbReference type="CDD" id="cd09278">
    <property type="entry name" value="RNase_HI_prokaryote_like"/>
    <property type="match status" value="1"/>
</dbReference>
<comment type="caution">
    <text evidence="13">The sequence shown here is derived from an EMBL/GenBank/DDBJ whole genome shotgun (WGS) entry which is preliminary data.</text>
</comment>
<evidence type="ECO:0000256" key="11">
    <source>
        <dbReference type="HAMAP-Rule" id="MF_00042"/>
    </source>
</evidence>
<keyword evidence="9 11" id="KW-0378">Hydrolase</keyword>
<evidence type="ECO:0000313" key="14">
    <source>
        <dbReference type="Proteomes" id="UP000321049"/>
    </source>
</evidence>
<organism evidence="13 14">
    <name type="scientific">Cellulomonas terrae</name>
    <dbReference type="NCBI Taxonomy" id="311234"/>
    <lineage>
        <taxon>Bacteria</taxon>
        <taxon>Bacillati</taxon>
        <taxon>Actinomycetota</taxon>
        <taxon>Actinomycetes</taxon>
        <taxon>Micrococcales</taxon>
        <taxon>Cellulomonadaceae</taxon>
        <taxon>Cellulomonas</taxon>
    </lineage>
</organism>
<feature type="binding site" evidence="11">
    <location>
        <position position="6"/>
    </location>
    <ligand>
        <name>Mg(2+)</name>
        <dbReference type="ChEBI" id="CHEBI:18420"/>
        <label>1</label>
    </ligand>
</feature>
<feature type="binding site" evidence="11">
    <location>
        <position position="44"/>
    </location>
    <ligand>
        <name>Mg(2+)</name>
        <dbReference type="ChEBI" id="CHEBI:18420"/>
        <label>1</label>
    </ligand>
</feature>
<comment type="subunit">
    <text evidence="4 11">Monomer.</text>
</comment>
<keyword evidence="7 11" id="KW-0479">Metal-binding</keyword>
<evidence type="ECO:0000256" key="3">
    <source>
        <dbReference type="ARBA" id="ARBA00005300"/>
    </source>
</evidence>
<dbReference type="SUPFAM" id="SSF53098">
    <property type="entry name" value="Ribonuclease H-like"/>
    <property type="match status" value="1"/>
</dbReference>
<keyword evidence="11" id="KW-0963">Cytoplasm</keyword>
<evidence type="ECO:0000256" key="4">
    <source>
        <dbReference type="ARBA" id="ARBA00011245"/>
    </source>
</evidence>
<accession>A0A511JL10</accession>
<name>A0A511JL10_9CELL</name>
<evidence type="ECO:0000256" key="5">
    <source>
        <dbReference type="ARBA" id="ARBA00012180"/>
    </source>
</evidence>
<evidence type="ECO:0000256" key="2">
    <source>
        <dbReference type="ARBA" id="ARBA00004065"/>
    </source>
</evidence>
<feature type="binding site" evidence="11">
    <location>
        <position position="130"/>
    </location>
    <ligand>
        <name>Mg(2+)</name>
        <dbReference type="ChEBI" id="CHEBI:18420"/>
        <label>2</label>
    </ligand>
</feature>
<sequence length="144" mass="16125">MEMWTDGACKGNPGVGGWGAWMRYGVHERELFGGEPLTTNNRMELTAVIEGLRALTKPCDVVLHVDSQYVMNGVTKWLAGWKRNGWRTGDKKPVKNQELWEALDAEVARHTVSWVWVKGHAGDPGNERADELANRGVEQVRARA</sequence>
<dbReference type="PROSITE" id="PS50879">
    <property type="entry name" value="RNASE_H_1"/>
    <property type="match status" value="1"/>
</dbReference>
<dbReference type="Gene3D" id="3.30.420.10">
    <property type="entry name" value="Ribonuclease H-like superfamily/Ribonuclease H"/>
    <property type="match status" value="1"/>
</dbReference>
<dbReference type="Proteomes" id="UP000321049">
    <property type="component" value="Unassembled WGS sequence"/>
</dbReference>
<keyword evidence="8 11" id="KW-0255">Endonuclease</keyword>
<dbReference type="InterPro" id="IPR022892">
    <property type="entry name" value="RNaseHI"/>
</dbReference>
<keyword evidence="10 11" id="KW-0460">Magnesium</keyword>
<evidence type="ECO:0000256" key="8">
    <source>
        <dbReference type="ARBA" id="ARBA00022759"/>
    </source>
</evidence>
<feature type="domain" description="RNase H type-1" evidence="12">
    <location>
        <begin position="1"/>
        <end position="138"/>
    </location>
</feature>
<dbReference type="GO" id="GO:0000287">
    <property type="term" value="F:magnesium ion binding"/>
    <property type="evidence" value="ECO:0007669"/>
    <property type="project" value="UniProtKB-UniRule"/>
</dbReference>
<protein>
    <recommendedName>
        <fullName evidence="5 11">Ribonuclease H</fullName>
        <shortName evidence="11">RNase H</shortName>
        <ecNumber evidence="5 11">3.1.26.4</ecNumber>
    </recommendedName>
</protein>
<gene>
    <name evidence="11 13" type="primary">rnhA</name>
    <name evidence="13" type="ORF">CTE05_21710</name>
</gene>
<comment type="cofactor">
    <cofactor evidence="11">
        <name>Mg(2+)</name>
        <dbReference type="ChEBI" id="CHEBI:18420"/>
    </cofactor>
    <text evidence="11">Binds 1 Mg(2+) ion per subunit. May bind a second metal ion at a regulatory site, or after substrate binding.</text>
</comment>
<dbReference type="InterPro" id="IPR036397">
    <property type="entry name" value="RNaseH_sf"/>
</dbReference>
<comment type="similarity">
    <text evidence="3 11">Belongs to the RNase H family.</text>
</comment>
<reference evidence="13 14" key="1">
    <citation type="submission" date="2019-07" db="EMBL/GenBank/DDBJ databases">
        <title>Whole genome shotgun sequence of Cellulomonas terrae NBRC 100819.</title>
        <authorList>
            <person name="Hosoyama A."/>
            <person name="Uohara A."/>
            <person name="Ohji S."/>
            <person name="Ichikawa N."/>
        </authorList>
    </citation>
    <scope>NUCLEOTIDE SEQUENCE [LARGE SCALE GENOMIC DNA]</scope>
    <source>
        <strain evidence="13 14">NBRC 100819</strain>
    </source>
</reference>
<feature type="binding site" evidence="11">
    <location>
        <position position="66"/>
    </location>
    <ligand>
        <name>Mg(2+)</name>
        <dbReference type="ChEBI" id="CHEBI:18420"/>
        <label>1</label>
    </ligand>
</feature>
<dbReference type="Pfam" id="PF00075">
    <property type="entry name" value="RNase_H"/>
    <property type="match status" value="1"/>
</dbReference>
<evidence type="ECO:0000259" key="12">
    <source>
        <dbReference type="PROSITE" id="PS50879"/>
    </source>
</evidence>
<evidence type="ECO:0000313" key="13">
    <source>
        <dbReference type="EMBL" id="GEL98624.1"/>
    </source>
</evidence>
<evidence type="ECO:0000256" key="1">
    <source>
        <dbReference type="ARBA" id="ARBA00000077"/>
    </source>
</evidence>
<dbReference type="GO" id="GO:0005737">
    <property type="term" value="C:cytoplasm"/>
    <property type="evidence" value="ECO:0007669"/>
    <property type="project" value="UniProtKB-SubCell"/>
</dbReference>
<dbReference type="AlphaFoldDB" id="A0A511JL10"/>
<dbReference type="PANTHER" id="PTHR10642">
    <property type="entry name" value="RIBONUCLEASE H1"/>
    <property type="match status" value="1"/>
</dbReference>
<evidence type="ECO:0000256" key="7">
    <source>
        <dbReference type="ARBA" id="ARBA00022723"/>
    </source>
</evidence>
<dbReference type="PANTHER" id="PTHR10642:SF26">
    <property type="entry name" value="RIBONUCLEASE H1"/>
    <property type="match status" value="1"/>
</dbReference>
<dbReference type="NCBIfam" id="NF001236">
    <property type="entry name" value="PRK00203.1"/>
    <property type="match status" value="1"/>
</dbReference>
<comment type="subcellular location">
    <subcellularLocation>
        <location evidence="11">Cytoplasm</location>
    </subcellularLocation>
</comment>
<proteinExistence type="inferred from homology"/>
<dbReference type="GO" id="GO:0043137">
    <property type="term" value="P:DNA replication, removal of RNA primer"/>
    <property type="evidence" value="ECO:0007669"/>
    <property type="project" value="TreeGrafter"/>
</dbReference>
<dbReference type="HAMAP" id="MF_00042">
    <property type="entry name" value="RNase_H"/>
    <property type="match status" value="1"/>
</dbReference>
<dbReference type="EMBL" id="BJWH01000010">
    <property type="protein sequence ID" value="GEL98624.1"/>
    <property type="molecule type" value="Genomic_DNA"/>
</dbReference>
<feature type="binding site" evidence="11">
    <location>
        <position position="6"/>
    </location>
    <ligand>
        <name>Mg(2+)</name>
        <dbReference type="ChEBI" id="CHEBI:18420"/>
        <label>2</label>
    </ligand>
</feature>
<evidence type="ECO:0000256" key="9">
    <source>
        <dbReference type="ARBA" id="ARBA00022801"/>
    </source>
</evidence>
<evidence type="ECO:0000256" key="10">
    <source>
        <dbReference type="ARBA" id="ARBA00022842"/>
    </source>
</evidence>
<comment type="catalytic activity">
    <reaction evidence="1 11">
        <text>Endonucleolytic cleavage to 5'-phosphomonoester.</text>
        <dbReference type="EC" id="3.1.26.4"/>
    </reaction>
</comment>